<sequence length="481" mass="52042">MLQDQLLPALVVMRRLLQSSSGSIPNLGLIMAFYMIAAQFRRSSFKTLKHTATETLGDAKEKQKWCPDRFDHITCLAPTTALLFIFGIHARHLPRTTTWFSTSFISEGFHSSRTVKYGNTAVTPVPTSTAPIVEVSSYLSEPTMSRNINSTTWTTVTVTEPLITSVEIVYTTPLAPPTVTQNVTTTEIWTSPVVATITLPAVTATCTNGAAAASGPSKKVTVTKYTGTYQPIPGQVTTTKTIWPTAVTTYLSVTPSYRVFPYTGSTVTVTSTFTDTAYLSTTISTATYSAAGPWGYRYTVTRYRSTVTATQSDYQLAYVTPTVSAGGACDSAAEPETAVTVTRAAQCAPTNLLSERDRYGVAIRILPLDWSFPIGFPNKVIGIPDVDASACCQLCVDNEGCAASEWTTGWDSACRLLYYNNPTCKSTSNETCGREVPLEYYGDSWALPGQASFIQVGCGRLTYLGVRDPFCPACVVNLDGE</sequence>
<gene>
    <name evidence="1" type="ORF">B0H66DRAFT_637441</name>
</gene>
<keyword evidence="2" id="KW-1185">Reference proteome</keyword>
<dbReference type="EMBL" id="JAUEDM010000002">
    <property type="protein sequence ID" value="KAK3326125.1"/>
    <property type="molecule type" value="Genomic_DNA"/>
</dbReference>
<name>A0AAE0IJE1_9PEZI</name>
<evidence type="ECO:0000313" key="2">
    <source>
        <dbReference type="Proteomes" id="UP001283341"/>
    </source>
</evidence>
<dbReference type="Proteomes" id="UP001283341">
    <property type="component" value="Unassembled WGS sequence"/>
</dbReference>
<reference evidence="1" key="1">
    <citation type="journal article" date="2023" name="Mol. Phylogenet. Evol.">
        <title>Genome-scale phylogeny and comparative genomics of the fungal order Sordariales.</title>
        <authorList>
            <person name="Hensen N."/>
            <person name="Bonometti L."/>
            <person name="Westerberg I."/>
            <person name="Brannstrom I.O."/>
            <person name="Guillou S."/>
            <person name="Cros-Aarteil S."/>
            <person name="Calhoun S."/>
            <person name="Haridas S."/>
            <person name="Kuo A."/>
            <person name="Mondo S."/>
            <person name="Pangilinan J."/>
            <person name="Riley R."/>
            <person name="LaButti K."/>
            <person name="Andreopoulos B."/>
            <person name="Lipzen A."/>
            <person name="Chen C."/>
            <person name="Yan M."/>
            <person name="Daum C."/>
            <person name="Ng V."/>
            <person name="Clum A."/>
            <person name="Steindorff A."/>
            <person name="Ohm R.A."/>
            <person name="Martin F."/>
            <person name="Silar P."/>
            <person name="Natvig D.O."/>
            <person name="Lalanne C."/>
            <person name="Gautier V."/>
            <person name="Ament-Velasquez S.L."/>
            <person name="Kruys A."/>
            <person name="Hutchinson M.I."/>
            <person name="Powell A.J."/>
            <person name="Barry K."/>
            <person name="Miller A.N."/>
            <person name="Grigoriev I.V."/>
            <person name="Debuchy R."/>
            <person name="Gladieux P."/>
            <person name="Hiltunen Thoren M."/>
            <person name="Johannesson H."/>
        </authorList>
    </citation>
    <scope>NUCLEOTIDE SEQUENCE</scope>
    <source>
        <strain evidence="1">CBS 118394</strain>
    </source>
</reference>
<protein>
    <submittedName>
        <fullName evidence="1">Uncharacterized protein</fullName>
    </submittedName>
</protein>
<accession>A0AAE0IJE1</accession>
<evidence type="ECO:0000313" key="1">
    <source>
        <dbReference type="EMBL" id="KAK3326125.1"/>
    </source>
</evidence>
<comment type="caution">
    <text evidence="1">The sequence shown here is derived from an EMBL/GenBank/DDBJ whole genome shotgun (WGS) entry which is preliminary data.</text>
</comment>
<proteinExistence type="predicted"/>
<dbReference type="AlphaFoldDB" id="A0AAE0IJE1"/>
<reference evidence="1" key="2">
    <citation type="submission" date="2023-06" db="EMBL/GenBank/DDBJ databases">
        <authorList>
            <consortium name="Lawrence Berkeley National Laboratory"/>
            <person name="Haridas S."/>
            <person name="Hensen N."/>
            <person name="Bonometti L."/>
            <person name="Westerberg I."/>
            <person name="Brannstrom I.O."/>
            <person name="Guillou S."/>
            <person name="Cros-Aarteil S."/>
            <person name="Calhoun S."/>
            <person name="Kuo A."/>
            <person name="Mondo S."/>
            <person name="Pangilinan J."/>
            <person name="Riley R."/>
            <person name="Labutti K."/>
            <person name="Andreopoulos B."/>
            <person name="Lipzen A."/>
            <person name="Chen C."/>
            <person name="Yanf M."/>
            <person name="Daum C."/>
            <person name="Ng V."/>
            <person name="Clum A."/>
            <person name="Steindorff A."/>
            <person name="Ohm R."/>
            <person name="Martin F."/>
            <person name="Silar P."/>
            <person name="Natvig D."/>
            <person name="Lalanne C."/>
            <person name="Gautier V."/>
            <person name="Ament-Velasquez S.L."/>
            <person name="Kruys A."/>
            <person name="Hutchinson M.I."/>
            <person name="Powell A.J."/>
            <person name="Barry K."/>
            <person name="Miller A.N."/>
            <person name="Grigoriev I.V."/>
            <person name="Debuchy R."/>
            <person name="Gladieux P."/>
            <person name="Thoren M.H."/>
            <person name="Johannesson H."/>
        </authorList>
    </citation>
    <scope>NUCLEOTIDE SEQUENCE</scope>
    <source>
        <strain evidence="1">CBS 118394</strain>
    </source>
</reference>
<organism evidence="1 2">
    <name type="scientific">Apodospora peruviana</name>
    <dbReference type="NCBI Taxonomy" id="516989"/>
    <lineage>
        <taxon>Eukaryota</taxon>
        <taxon>Fungi</taxon>
        <taxon>Dikarya</taxon>
        <taxon>Ascomycota</taxon>
        <taxon>Pezizomycotina</taxon>
        <taxon>Sordariomycetes</taxon>
        <taxon>Sordariomycetidae</taxon>
        <taxon>Sordariales</taxon>
        <taxon>Lasiosphaeriaceae</taxon>
        <taxon>Apodospora</taxon>
    </lineage>
</organism>